<dbReference type="STRING" id="5364.A0A5C3NAG8"/>
<dbReference type="GO" id="GO:0005789">
    <property type="term" value="C:endoplasmic reticulum membrane"/>
    <property type="evidence" value="ECO:0007669"/>
    <property type="project" value="TreeGrafter"/>
</dbReference>
<dbReference type="InterPro" id="IPR013320">
    <property type="entry name" value="ConA-like_dom_sf"/>
</dbReference>
<evidence type="ECO:0000256" key="1">
    <source>
        <dbReference type="ARBA" id="ARBA00004479"/>
    </source>
</evidence>
<feature type="transmembrane region" description="Helical" evidence="6">
    <location>
        <begin position="287"/>
        <end position="308"/>
    </location>
</feature>
<dbReference type="GO" id="GO:0000139">
    <property type="term" value="C:Golgi membrane"/>
    <property type="evidence" value="ECO:0007669"/>
    <property type="project" value="TreeGrafter"/>
</dbReference>
<dbReference type="PANTHER" id="PTHR12223">
    <property type="entry name" value="VESICULAR MANNOSE-BINDING LECTIN"/>
    <property type="match status" value="1"/>
</dbReference>
<evidence type="ECO:0000256" key="5">
    <source>
        <dbReference type="ARBA" id="ARBA00023136"/>
    </source>
</evidence>
<accession>A0A5C3NAG8</accession>
<comment type="subcellular location">
    <subcellularLocation>
        <location evidence="1">Membrane</location>
        <topology evidence="1">Single-pass type I membrane protein</topology>
    </subcellularLocation>
</comment>
<dbReference type="InterPro" id="IPR005052">
    <property type="entry name" value="Lectin_leg"/>
</dbReference>
<dbReference type="AlphaFoldDB" id="A0A5C3NAG8"/>
<keyword evidence="2 6" id="KW-0812">Transmembrane</keyword>
<gene>
    <name evidence="9" type="ORF">OE88DRAFT_1630975</name>
</gene>
<dbReference type="Gene3D" id="2.60.120.200">
    <property type="match status" value="1"/>
</dbReference>
<evidence type="ECO:0000256" key="7">
    <source>
        <dbReference type="SAM" id="SignalP"/>
    </source>
</evidence>
<name>A0A5C3NAG8_9AGAM</name>
<evidence type="ECO:0000256" key="6">
    <source>
        <dbReference type="SAM" id="Phobius"/>
    </source>
</evidence>
<dbReference type="FunFam" id="2.60.120.200:FF:000095">
    <property type="entry name" value="Lectin family integral membrane protein"/>
    <property type="match status" value="1"/>
</dbReference>
<dbReference type="Proteomes" id="UP000305948">
    <property type="component" value="Unassembled WGS sequence"/>
</dbReference>
<dbReference type="CDD" id="cd07308">
    <property type="entry name" value="lectin_leg-like"/>
    <property type="match status" value="1"/>
</dbReference>
<keyword evidence="5 6" id="KW-0472">Membrane</keyword>
<feature type="domain" description="L-type lectin-like" evidence="8">
    <location>
        <begin position="33"/>
        <end position="256"/>
    </location>
</feature>
<keyword evidence="10" id="KW-1185">Reference proteome</keyword>
<evidence type="ECO:0000259" key="8">
    <source>
        <dbReference type="PROSITE" id="PS51328"/>
    </source>
</evidence>
<dbReference type="PANTHER" id="PTHR12223:SF45">
    <property type="entry name" value="RE50040P"/>
    <property type="match status" value="1"/>
</dbReference>
<dbReference type="EMBL" id="ML213512">
    <property type="protein sequence ID" value="TFK50831.1"/>
    <property type="molecule type" value="Genomic_DNA"/>
</dbReference>
<dbReference type="PROSITE" id="PS51328">
    <property type="entry name" value="L_LECTIN_LIKE"/>
    <property type="match status" value="1"/>
</dbReference>
<dbReference type="GO" id="GO:0030134">
    <property type="term" value="C:COPII-coated ER to Golgi transport vesicle"/>
    <property type="evidence" value="ECO:0007669"/>
    <property type="project" value="TreeGrafter"/>
</dbReference>
<dbReference type="GO" id="GO:0005537">
    <property type="term" value="F:D-mannose binding"/>
    <property type="evidence" value="ECO:0007669"/>
    <property type="project" value="TreeGrafter"/>
</dbReference>
<evidence type="ECO:0000256" key="3">
    <source>
        <dbReference type="ARBA" id="ARBA00022729"/>
    </source>
</evidence>
<organism evidence="9 10">
    <name type="scientific">Heliocybe sulcata</name>
    <dbReference type="NCBI Taxonomy" id="5364"/>
    <lineage>
        <taxon>Eukaryota</taxon>
        <taxon>Fungi</taxon>
        <taxon>Dikarya</taxon>
        <taxon>Basidiomycota</taxon>
        <taxon>Agaricomycotina</taxon>
        <taxon>Agaricomycetes</taxon>
        <taxon>Gloeophyllales</taxon>
        <taxon>Gloeophyllaceae</taxon>
        <taxon>Heliocybe</taxon>
    </lineage>
</organism>
<evidence type="ECO:0000256" key="2">
    <source>
        <dbReference type="ARBA" id="ARBA00022692"/>
    </source>
</evidence>
<keyword evidence="4 6" id="KW-1133">Transmembrane helix</keyword>
<dbReference type="InterPro" id="IPR051136">
    <property type="entry name" value="Intracellular_Lectin-GPT"/>
</dbReference>
<evidence type="ECO:0000313" key="9">
    <source>
        <dbReference type="EMBL" id="TFK50831.1"/>
    </source>
</evidence>
<keyword evidence="3 7" id="KW-0732">Signal</keyword>
<dbReference type="GO" id="GO:0005793">
    <property type="term" value="C:endoplasmic reticulum-Golgi intermediate compartment"/>
    <property type="evidence" value="ECO:0007669"/>
    <property type="project" value="TreeGrafter"/>
</dbReference>
<dbReference type="OrthoDB" id="270293at2759"/>
<reference evidence="9 10" key="1">
    <citation type="journal article" date="2019" name="Nat. Ecol. Evol.">
        <title>Megaphylogeny resolves global patterns of mushroom evolution.</title>
        <authorList>
            <person name="Varga T."/>
            <person name="Krizsan K."/>
            <person name="Foldi C."/>
            <person name="Dima B."/>
            <person name="Sanchez-Garcia M."/>
            <person name="Sanchez-Ramirez S."/>
            <person name="Szollosi G.J."/>
            <person name="Szarkandi J.G."/>
            <person name="Papp V."/>
            <person name="Albert L."/>
            <person name="Andreopoulos W."/>
            <person name="Angelini C."/>
            <person name="Antonin V."/>
            <person name="Barry K.W."/>
            <person name="Bougher N.L."/>
            <person name="Buchanan P."/>
            <person name="Buyck B."/>
            <person name="Bense V."/>
            <person name="Catcheside P."/>
            <person name="Chovatia M."/>
            <person name="Cooper J."/>
            <person name="Damon W."/>
            <person name="Desjardin D."/>
            <person name="Finy P."/>
            <person name="Geml J."/>
            <person name="Haridas S."/>
            <person name="Hughes K."/>
            <person name="Justo A."/>
            <person name="Karasinski D."/>
            <person name="Kautmanova I."/>
            <person name="Kiss B."/>
            <person name="Kocsube S."/>
            <person name="Kotiranta H."/>
            <person name="LaButti K.M."/>
            <person name="Lechner B.E."/>
            <person name="Liimatainen K."/>
            <person name="Lipzen A."/>
            <person name="Lukacs Z."/>
            <person name="Mihaltcheva S."/>
            <person name="Morgado L.N."/>
            <person name="Niskanen T."/>
            <person name="Noordeloos M.E."/>
            <person name="Ohm R.A."/>
            <person name="Ortiz-Santana B."/>
            <person name="Ovrebo C."/>
            <person name="Racz N."/>
            <person name="Riley R."/>
            <person name="Savchenko A."/>
            <person name="Shiryaev A."/>
            <person name="Soop K."/>
            <person name="Spirin V."/>
            <person name="Szebenyi C."/>
            <person name="Tomsovsky M."/>
            <person name="Tulloss R.E."/>
            <person name="Uehling J."/>
            <person name="Grigoriev I.V."/>
            <person name="Vagvolgyi C."/>
            <person name="Papp T."/>
            <person name="Martin F.M."/>
            <person name="Miettinen O."/>
            <person name="Hibbett D.S."/>
            <person name="Nagy L.G."/>
        </authorList>
    </citation>
    <scope>NUCLEOTIDE SEQUENCE [LARGE SCALE GENOMIC DNA]</scope>
    <source>
        <strain evidence="9 10">OMC1185</strain>
    </source>
</reference>
<feature type="chain" id="PRO_5022919256" description="L-type lectin-like domain-containing protein" evidence="7">
    <location>
        <begin position="19"/>
        <end position="346"/>
    </location>
</feature>
<sequence>MLCRLFLRTALLVVGVFGADSKSSAANRTIERTVQLRTHSIYAPYIDQDLQNRWWDFGADAVINTNKHIRLTRNRPSEMGWLWSRLPITASNYVMEVEFKISGESNHLYGDGMAIWLTKSRTEPGPVFGSVDKFEGLALFLDTYPNARHSYSFPRVVAMMGDGKTEYDHDNDGEANSIGACSLSFRRTNVATKLRLTYFKDEYLDVKVQYRAWDEWTPCFTITGVTIPPTPFLGFSALTGAVSDNHDVISVTTSSAILSPLDKPRDKLRSSFFGGRKGDSPSGSSSWSWFFVKLLLFAGACAGGWFGWQQYQRKQRYGGFGGGMGMGGLGGSRSGFGGVFYDSKRF</sequence>
<evidence type="ECO:0000256" key="4">
    <source>
        <dbReference type="ARBA" id="ARBA00022989"/>
    </source>
</evidence>
<dbReference type="GO" id="GO:0006888">
    <property type="term" value="P:endoplasmic reticulum to Golgi vesicle-mediated transport"/>
    <property type="evidence" value="ECO:0007669"/>
    <property type="project" value="TreeGrafter"/>
</dbReference>
<protein>
    <recommendedName>
        <fullName evidence="8">L-type lectin-like domain-containing protein</fullName>
    </recommendedName>
</protein>
<dbReference type="Pfam" id="PF03388">
    <property type="entry name" value="Lectin_leg-like"/>
    <property type="match status" value="1"/>
</dbReference>
<evidence type="ECO:0000313" key="10">
    <source>
        <dbReference type="Proteomes" id="UP000305948"/>
    </source>
</evidence>
<proteinExistence type="predicted"/>
<dbReference type="SUPFAM" id="SSF49899">
    <property type="entry name" value="Concanavalin A-like lectins/glucanases"/>
    <property type="match status" value="1"/>
</dbReference>
<feature type="signal peptide" evidence="7">
    <location>
        <begin position="1"/>
        <end position="18"/>
    </location>
</feature>